<feature type="region of interest" description="Disordered" evidence="1">
    <location>
        <begin position="19"/>
        <end position="42"/>
    </location>
</feature>
<proteinExistence type="predicted"/>
<comment type="caution">
    <text evidence="2">The sequence shown here is derived from an EMBL/GenBank/DDBJ whole genome shotgun (WGS) entry which is preliminary data.</text>
</comment>
<evidence type="ECO:0000313" key="3">
    <source>
        <dbReference type="Proteomes" id="UP001431783"/>
    </source>
</evidence>
<reference evidence="2 3" key="1">
    <citation type="submission" date="2023-03" db="EMBL/GenBank/DDBJ databases">
        <title>Genome insight into feeding habits of ladybird beetles.</title>
        <authorList>
            <person name="Li H.-S."/>
            <person name="Huang Y.-H."/>
            <person name="Pang H."/>
        </authorList>
    </citation>
    <scope>NUCLEOTIDE SEQUENCE [LARGE SCALE GENOMIC DNA]</scope>
    <source>
        <strain evidence="2">SYSU_2023b</strain>
        <tissue evidence="2">Whole body</tissue>
    </source>
</reference>
<organism evidence="2 3">
    <name type="scientific">Henosepilachna vigintioctopunctata</name>
    <dbReference type="NCBI Taxonomy" id="420089"/>
    <lineage>
        <taxon>Eukaryota</taxon>
        <taxon>Metazoa</taxon>
        <taxon>Ecdysozoa</taxon>
        <taxon>Arthropoda</taxon>
        <taxon>Hexapoda</taxon>
        <taxon>Insecta</taxon>
        <taxon>Pterygota</taxon>
        <taxon>Neoptera</taxon>
        <taxon>Endopterygota</taxon>
        <taxon>Coleoptera</taxon>
        <taxon>Polyphaga</taxon>
        <taxon>Cucujiformia</taxon>
        <taxon>Coccinelloidea</taxon>
        <taxon>Coccinellidae</taxon>
        <taxon>Epilachninae</taxon>
        <taxon>Epilachnini</taxon>
        <taxon>Henosepilachna</taxon>
    </lineage>
</organism>
<dbReference type="EMBL" id="JARQZJ010000092">
    <property type="protein sequence ID" value="KAK9884339.1"/>
    <property type="molecule type" value="Genomic_DNA"/>
</dbReference>
<sequence length="161" mass="18802">MDSSAYDAKIRDVLEKRNYKTLAKDPTGQNSRGQNSIDANTTPHQNTTLLWSSLKTQVWNPAQSHYQLKKCIYQRRCILFDADHPTNTRHTTSYVKPFCENNQGLFSLPIRESDQLINFDVNNIFTFITWDKTEIWKLQNFYNISQLSGQHQIHDGGEEEF</sequence>
<protein>
    <submittedName>
        <fullName evidence="2">Uncharacterized protein</fullName>
    </submittedName>
</protein>
<accession>A0AAW1UXN8</accession>
<evidence type="ECO:0000313" key="2">
    <source>
        <dbReference type="EMBL" id="KAK9884339.1"/>
    </source>
</evidence>
<gene>
    <name evidence="2" type="ORF">WA026_005289</name>
</gene>
<dbReference type="AlphaFoldDB" id="A0AAW1UXN8"/>
<feature type="compositionally biased region" description="Polar residues" evidence="1">
    <location>
        <begin position="27"/>
        <end position="42"/>
    </location>
</feature>
<evidence type="ECO:0000256" key="1">
    <source>
        <dbReference type="SAM" id="MobiDB-lite"/>
    </source>
</evidence>
<name>A0AAW1UXN8_9CUCU</name>
<keyword evidence="3" id="KW-1185">Reference proteome</keyword>
<dbReference type="Proteomes" id="UP001431783">
    <property type="component" value="Unassembled WGS sequence"/>
</dbReference>